<feature type="non-terminal residue" evidence="1">
    <location>
        <position position="412"/>
    </location>
</feature>
<protein>
    <submittedName>
        <fullName evidence="1">Uncharacterized protein</fullName>
    </submittedName>
</protein>
<gene>
    <name evidence="1" type="ORF">PCOR1329_LOCUS5940</name>
</gene>
<evidence type="ECO:0000313" key="1">
    <source>
        <dbReference type="EMBL" id="CAK0796589.1"/>
    </source>
</evidence>
<dbReference type="SUPFAM" id="SSF48452">
    <property type="entry name" value="TPR-like"/>
    <property type="match status" value="1"/>
</dbReference>
<comment type="caution">
    <text evidence="1">The sequence shown here is derived from an EMBL/GenBank/DDBJ whole genome shotgun (WGS) entry which is preliminary data.</text>
</comment>
<sequence>EEEAEAVACEEAPTVDVMEDDDLRLGDELVLCSSFFFVHRSVFAQSGPMAPFQHLKRDGTLQSWRVTIKSLTDGALLKTHAVVSDPWLTKAHPDLEDIQRKKIKAWLDEHPNIEWIWLDWCSIPQETESLKRSSEEEAYFRDALNFSNTLYLCFPVLILQVFLAFRTFEEKSIKPAAGAAQPAEILCDDPAEASALEEEWSHGSMEEALARMSEGHVKVMNQKEKALQVSRLKFLEPMLGLLQEFEEQRQAYLAAASGGDALATAESLFWRAEQANLAAGASRSEGYADLLQSMGANHHNRGLLEEAMEHFRWAEQAYLAAGASRSVGYAYLAAGASRSGGYAGLLQSMGANHHNRGILEEAMEHSRRAEQAYLAAGASRSVGYASLLQSVGANLDDRELLEEAMEHYRRAV</sequence>
<feature type="non-terminal residue" evidence="1">
    <location>
        <position position="1"/>
    </location>
</feature>
<keyword evidence="2" id="KW-1185">Reference proteome</keyword>
<accession>A0ABN9PWZ5</accession>
<reference evidence="1" key="1">
    <citation type="submission" date="2023-10" db="EMBL/GenBank/DDBJ databases">
        <authorList>
            <person name="Chen Y."/>
            <person name="Shah S."/>
            <person name="Dougan E. K."/>
            <person name="Thang M."/>
            <person name="Chan C."/>
        </authorList>
    </citation>
    <scope>NUCLEOTIDE SEQUENCE [LARGE SCALE GENOMIC DNA]</scope>
</reference>
<dbReference type="Proteomes" id="UP001189429">
    <property type="component" value="Unassembled WGS sequence"/>
</dbReference>
<organism evidence="1 2">
    <name type="scientific">Prorocentrum cordatum</name>
    <dbReference type="NCBI Taxonomy" id="2364126"/>
    <lineage>
        <taxon>Eukaryota</taxon>
        <taxon>Sar</taxon>
        <taxon>Alveolata</taxon>
        <taxon>Dinophyceae</taxon>
        <taxon>Prorocentrales</taxon>
        <taxon>Prorocentraceae</taxon>
        <taxon>Prorocentrum</taxon>
    </lineage>
</organism>
<dbReference type="InterPro" id="IPR011990">
    <property type="entry name" value="TPR-like_helical_dom_sf"/>
</dbReference>
<name>A0ABN9PWZ5_9DINO</name>
<evidence type="ECO:0000313" key="2">
    <source>
        <dbReference type="Proteomes" id="UP001189429"/>
    </source>
</evidence>
<dbReference type="EMBL" id="CAUYUJ010001577">
    <property type="protein sequence ID" value="CAK0796589.1"/>
    <property type="molecule type" value="Genomic_DNA"/>
</dbReference>
<proteinExistence type="predicted"/>